<dbReference type="Proteomes" id="UP001278500">
    <property type="component" value="Unassembled WGS sequence"/>
</dbReference>
<comment type="caution">
    <text evidence="2">The sequence shown here is derived from an EMBL/GenBank/DDBJ whole genome shotgun (WGS) entry which is preliminary data.</text>
</comment>
<reference evidence="2" key="2">
    <citation type="submission" date="2023-06" db="EMBL/GenBank/DDBJ databases">
        <authorList>
            <consortium name="Lawrence Berkeley National Laboratory"/>
            <person name="Haridas S."/>
            <person name="Hensen N."/>
            <person name="Bonometti L."/>
            <person name="Westerberg I."/>
            <person name="Brannstrom I.O."/>
            <person name="Guillou S."/>
            <person name="Cros-Aarteil S."/>
            <person name="Calhoun S."/>
            <person name="Kuo A."/>
            <person name="Mondo S."/>
            <person name="Pangilinan J."/>
            <person name="Riley R."/>
            <person name="Labutti K."/>
            <person name="Andreopoulos B."/>
            <person name="Lipzen A."/>
            <person name="Chen C."/>
            <person name="Yanf M."/>
            <person name="Daum C."/>
            <person name="Ng V."/>
            <person name="Clum A."/>
            <person name="Steindorff A."/>
            <person name="Ohm R."/>
            <person name="Martin F."/>
            <person name="Silar P."/>
            <person name="Natvig D."/>
            <person name="Lalanne C."/>
            <person name="Gautier V."/>
            <person name="Ament-Velasquez S.L."/>
            <person name="Kruys A."/>
            <person name="Hutchinson M.I."/>
            <person name="Powell A.J."/>
            <person name="Barry K."/>
            <person name="Miller A.N."/>
            <person name="Grigoriev I.V."/>
            <person name="Debuchy R."/>
            <person name="Gladieux P."/>
            <person name="Thoren M.H."/>
            <person name="Johannesson H."/>
        </authorList>
    </citation>
    <scope>NUCLEOTIDE SEQUENCE</scope>
    <source>
        <strain evidence="2">CBS 560.94</strain>
    </source>
</reference>
<dbReference type="EMBL" id="JAUEPP010000004">
    <property type="protein sequence ID" value="KAK3345772.1"/>
    <property type="molecule type" value="Genomic_DNA"/>
</dbReference>
<dbReference type="PANTHER" id="PTHR21310">
    <property type="entry name" value="AMINOGLYCOSIDE PHOSPHOTRANSFERASE-RELATED-RELATED"/>
    <property type="match status" value="1"/>
</dbReference>
<dbReference type="InterPro" id="IPR051678">
    <property type="entry name" value="AGP_Transferase"/>
</dbReference>
<evidence type="ECO:0000256" key="1">
    <source>
        <dbReference type="SAM" id="MobiDB-lite"/>
    </source>
</evidence>
<keyword evidence="3" id="KW-1185">Reference proteome</keyword>
<evidence type="ECO:0000313" key="2">
    <source>
        <dbReference type="EMBL" id="KAK3345772.1"/>
    </source>
</evidence>
<dbReference type="AlphaFoldDB" id="A0AAE0MTM9"/>
<sequence>MSQWTMAQAELASFTFPTIGSISEYSTEKGPTIGPIATPSINGFADRGPLSSSWEYFRNIADARFKATLQRSSSPSPSHSTNPDPESPSELDKLGHFIFRDLVYNSPLFRSPPSAPAVNGPFPFNHMDLGIQNILVSTSPDSSSGSTYDFLAVIDWEMAQSAPWEVFYYPVPFPLLSSQQESLILRDEKHPEYDKTVKKQKARDLYRQKFREAEEKLEAEGRPLPASIAGVLEGSKASRCFGVVEKLGVFKGVESELVRELVRLGYGEEGKEMRKGEVEGWLKVKRREMEAFLKKGGMVKG</sequence>
<evidence type="ECO:0008006" key="4">
    <source>
        <dbReference type="Google" id="ProtNLM"/>
    </source>
</evidence>
<evidence type="ECO:0000313" key="3">
    <source>
        <dbReference type="Proteomes" id="UP001278500"/>
    </source>
</evidence>
<dbReference type="RefSeq" id="XP_062682385.1">
    <property type="nucleotide sequence ID" value="XM_062821966.1"/>
</dbReference>
<gene>
    <name evidence="2" type="ORF">B0H65DRAFT_213576</name>
</gene>
<reference evidence="2" key="1">
    <citation type="journal article" date="2023" name="Mol. Phylogenet. Evol.">
        <title>Genome-scale phylogeny and comparative genomics of the fungal order Sordariales.</title>
        <authorList>
            <person name="Hensen N."/>
            <person name="Bonometti L."/>
            <person name="Westerberg I."/>
            <person name="Brannstrom I.O."/>
            <person name="Guillou S."/>
            <person name="Cros-Aarteil S."/>
            <person name="Calhoun S."/>
            <person name="Haridas S."/>
            <person name="Kuo A."/>
            <person name="Mondo S."/>
            <person name="Pangilinan J."/>
            <person name="Riley R."/>
            <person name="LaButti K."/>
            <person name="Andreopoulos B."/>
            <person name="Lipzen A."/>
            <person name="Chen C."/>
            <person name="Yan M."/>
            <person name="Daum C."/>
            <person name="Ng V."/>
            <person name="Clum A."/>
            <person name="Steindorff A."/>
            <person name="Ohm R.A."/>
            <person name="Martin F."/>
            <person name="Silar P."/>
            <person name="Natvig D.O."/>
            <person name="Lalanne C."/>
            <person name="Gautier V."/>
            <person name="Ament-Velasquez S.L."/>
            <person name="Kruys A."/>
            <person name="Hutchinson M.I."/>
            <person name="Powell A.J."/>
            <person name="Barry K."/>
            <person name="Miller A.N."/>
            <person name="Grigoriev I.V."/>
            <person name="Debuchy R."/>
            <person name="Gladieux P."/>
            <person name="Hiltunen Thoren M."/>
            <person name="Johannesson H."/>
        </authorList>
    </citation>
    <scope>NUCLEOTIDE SEQUENCE</scope>
    <source>
        <strain evidence="2">CBS 560.94</strain>
    </source>
</reference>
<feature type="region of interest" description="Disordered" evidence="1">
    <location>
        <begin position="69"/>
        <end position="90"/>
    </location>
</feature>
<dbReference type="GeneID" id="87859120"/>
<proteinExistence type="predicted"/>
<accession>A0AAE0MTM9</accession>
<dbReference type="PANTHER" id="PTHR21310:SF51">
    <property type="entry name" value="AMINOGLYCOSIDE PHOSPHOTRANSFERASE DOMAIN-CONTAINING PROTEIN"/>
    <property type="match status" value="1"/>
</dbReference>
<protein>
    <recommendedName>
        <fullName evidence="4">Aminoglycoside phosphotransferase domain-containing protein</fullName>
    </recommendedName>
</protein>
<organism evidence="2 3">
    <name type="scientific">Neurospora tetraspora</name>
    <dbReference type="NCBI Taxonomy" id="94610"/>
    <lineage>
        <taxon>Eukaryota</taxon>
        <taxon>Fungi</taxon>
        <taxon>Dikarya</taxon>
        <taxon>Ascomycota</taxon>
        <taxon>Pezizomycotina</taxon>
        <taxon>Sordariomycetes</taxon>
        <taxon>Sordariomycetidae</taxon>
        <taxon>Sordariales</taxon>
        <taxon>Sordariaceae</taxon>
        <taxon>Neurospora</taxon>
    </lineage>
</organism>
<name>A0AAE0MTM9_9PEZI</name>